<gene>
    <name evidence="1" type="ORF">FIA58_013915</name>
</gene>
<sequence>MILSFSTKLNGKETYFVEKILNSIIIEAEIKGYEDEYYGQLVSQYIEPFVKIGSYLNYTSLIDHCAFLKPKLHTIREDNNNRWKSGVNIDFFINVRKKNMFRFAPKIPVVSTQRIFMTYAHSDIIEITVGQKYLYYQEKEQLALNDEFNSYEDFFNYFYEKIQANEDKCFSGKIIHWTDLKY</sequence>
<proteinExistence type="predicted"/>
<organism evidence="1 2">
    <name type="scientific">Flavobacterium jejuense</name>
    <dbReference type="NCBI Taxonomy" id="1544455"/>
    <lineage>
        <taxon>Bacteria</taxon>
        <taxon>Pseudomonadati</taxon>
        <taxon>Bacteroidota</taxon>
        <taxon>Flavobacteriia</taxon>
        <taxon>Flavobacteriales</taxon>
        <taxon>Flavobacteriaceae</taxon>
        <taxon>Flavobacterium</taxon>
    </lineage>
</organism>
<dbReference type="Proteomes" id="UP000817854">
    <property type="component" value="Unassembled WGS sequence"/>
</dbReference>
<evidence type="ECO:0000313" key="1">
    <source>
        <dbReference type="EMBL" id="NHN26777.1"/>
    </source>
</evidence>
<keyword evidence="2" id="KW-1185">Reference proteome</keyword>
<protein>
    <submittedName>
        <fullName evidence="1">Uncharacterized protein</fullName>
    </submittedName>
</protein>
<dbReference type="RefSeq" id="WP_140963098.1">
    <property type="nucleotide sequence ID" value="NZ_VEVQ02000009.1"/>
</dbReference>
<comment type="caution">
    <text evidence="1">The sequence shown here is derived from an EMBL/GenBank/DDBJ whole genome shotgun (WGS) entry which is preliminary data.</text>
</comment>
<evidence type="ECO:0000313" key="2">
    <source>
        <dbReference type="Proteomes" id="UP000817854"/>
    </source>
</evidence>
<reference evidence="1 2" key="3">
    <citation type="submission" date="2020-02" db="EMBL/GenBank/DDBJ databases">
        <title>Flavobacterium profundi sp. nov., isolated from a deep-sea seamount.</title>
        <authorList>
            <person name="Zhang D.-C."/>
        </authorList>
    </citation>
    <scope>NUCLEOTIDE SEQUENCE [LARGE SCALE GENOMIC DNA]</scope>
    <source>
        <strain evidence="1 2">EC11</strain>
    </source>
</reference>
<reference evidence="2" key="1">
    <citation type="submission" date="2019-05" db="EMBL/GenBank/DDBJ databases">
        <title>Flavobacterium profundi sp. nov., isolated from a deep-sea seamount.</title>
        <authorList>
            <person name="Zhang D.-C."/>
        </authorList>
    </citation>
    <scope>NUCLEOTIDE SEQUENCE [LARGE SCALE GENOMIC DNA]</scope>
    <source>
        <strain evidence="2">EC11</strain>
    </source>
</reference>
<name>A0ABX0ISN8_9FLAO</name>
<accession>A0ABX0ISN8</accession>
<reference evidence="1 2" key="2">
    <citation type="submission" date="2019-05" db="EMBL/GenBank/DDBJ databases">
        <authorList>
            <person name="Lianzixin W."/>
        </authorList>
    </citation>
    <scope>NUCLEOTIDE SEQUENCE [LARGE SCALE GENOMIC DNA]</scope>
    <source>
        <strain evidence="1 2">EC11</strain>
    </source>
</reference>
<dbReference type="EMBL" id="VEVQ02000009">
    <property type="protein sequence ID" value="NHN26777.1"/>
    <property type="molecule type" value="Genomic_DNA"/>
</dbReference>